<protein>
    <submittedName>
        <fullName evidence="2">Lipocalin family protein</fullName>
    </submittedName>
</protein>
<dbReference type="PROSITE" id="PS51257">
    <property type="entry name" value="PROKAR_LIPOPROTEIN"/>
    <property type="match status" value="1"/>
</dbReference>
<dbReference type="InterPro" id="IPR024311">
    <property type="entry name" value="Lipocalin-like"/>
</dbReference>
<dbReference type="Proteomes" id="UP001244787">
    <property type="component" value="Unassembled WGS sequence"/>
</dbReference>
<gene>
    <name evidence="2" type="ORF">QRD02_08270</name>
</gene>
<dbReference type="RefSeq" id="WP_290254461.1">
    <property type="nucleotide sequence ID" value="NZ_JAUGQQ010000004.1"/>
</dbReference>
<proteinExistence type="predicted"/>
<dbReference type="EMBL" id="JAUGQQ010000004">
    <property type="protein sequence ID" value="MDN3724375.1"/>
    <property type="molecule type" value="Genomic_DNA"/>
</dbReference>
<comment type="caution">
    <text evidence="2">The sequence shown here is derived from an EMBL/GenBank/DDBJ whole genome shotgun (WGS) entry which is preliminary data.</text>
</comment>
<feature type="domain" description="Lipocalin-like" evidence="1">
    <location>
        <begin position="35"/>
        <end position="116"/>
    </location>
</feature>
<dbReference type="Pfam" id="PF13648">
    <property type="entry name" value="Lipocalin_4"/>
    <property type="match status" value="1"/>
</dbReference>
<organism evidence="2 3">
    <name type="scientific">Aequorivita aurantiaca</name>
    <dbReference type="NCBI Taxonomy" id="3053356"/>
    <lineage>
        <taxon>Bacteria</taxon>
        <taxon>Pseudomonadati</taxon>
        <taxon>Bacteroidota</taxon>
        <taxon>Flavobacteriia</taxon>
        <taxon>Flavobacteriales</taxon>
        <taxon>Flavobacteriaceae</taxon>
        <taxon>Aequorivita</taxon>
    </lineage>
</organism>
<accession>A0ABT8DKE4</accession>
<evidence type="ECO:0000259" key="1">
    <source>
        <dbReference type="Pfam" id="PF13648"/>
    </source>
</evidence>
<evidence type="ECO:0000313" key="2">
    <source>
        <dbReference type="EMBL" id="MDN3724375.1"/>
    </source>
</evidence>
<reference evidence="2 3" key="1">
    <citation type="submission" date="2023-06" db="EMBL/GenBank/DDBJ databases">
        <authorList>
            <person name="Ye Y.-Q."/>
            <person name="Du Z.-J."/>
        </authorList>
    </citation>
    <scope>NUCLEOTIDE SEQUENCE [LARGE SCALE GENOMIC DNA]</scope>
    <source>
        <strain evidence="2 3">SDUM287046</strain>
    </source>
</reference>
<keyword evidence="3" id="KW-1185">Reference proteome</keyword>
<evidence type="ECO:0000313" key="3">
    <source>
        <dbReference type="Proteomes" id="UP001244787"/>
    </source>
</evidence>
<sequence length="132" mass="14935">MKVLKQLTLLLLLTTVFIGCNKDDDDNNEPTLFDSWKITSAKNNNLPEELDACDLKFTITFTETNMSFNEYYGENCDSNYGYTMAYTRNGNTLIVGTGSDAESMEITKLTDTTLEITDVDGTDIYVETYTRQ</sequence>
<name>A0ABT8DKE4_9FLAO</name>